<evidence type="ECO:0000313" key="2">
    <source>
        <dbReference type="EMBL" id="CAD1562258.1"/>
    </source>
</evidence>
<dbReference type="InterPro" id="IPR015890">
    <property type="entry name" value="Chorismate_C"/>
</dbReference>
<dbReference type="InterPro" id="IPR019996">
    <property type="entry name" value="Salicylate_synthase"/>
</dbReference>
<evidence type="ECO:0000259" key="1">
    <source>
        <dbReference type="Pfam" id="PF00425"/>
    </source>
</evidence>
<dbReference type="GO" id="GO:0016833">
    <property type="term" value="F:oxo-acid-lyase activity"/>
    <property type="evidence" value="ECO:0007669"/>
    <property type="project" value="InterPro"/>
</dbReference>
<dbReference type="PANTHER" id="PTHR42839">
    <property type="entry name" value="ISOCHORISMATE SYNTHASE ENTC"/>
    <property type="match status" value="1"/>
</dbReference>
<dbReference type="InterPro" id="IPR005801">
    <property type="entry name" value="ADC_synthase"/>
</dbReference>
<proteinExistence type="predicted"/>
<dbReference type="NCBIfam" id="TIGR03494">
    <property type="entry name" value="salicyl_syn"/>
    <property type="match status" value="1"/>
</dbReference>
<dbReference type="PANTHER" id="PTHR42839:SF2">
    <property type="entry name" value="ISOCHORISMATE SYNTHASE ENTC"/>
    <property type="match status" value="1"/>
</dbReference>
<dbReference type="SUPFAM" id="SSF56322">
    <property type="entry name" value="ADC synthase"/>
    <property type="match status" value="1"/>
</dbReference>
<dbReference type="EMBL" id="CADCXW020000126">
    <property type="protein sequence ID" value="CAD1562258.1"/>
    <property type="molecule type" value="Genomic_DNA"/>
</dbReference>
<gene>
    <name evidence="2" type="ORF">BBRV_LOCUS76796</name>
</gene>
<accession>A0A6V7KCY9</accession>
<dbReference type="Gene3D" id="3.60.120.10">
    <property type="entry name" value="Anthranilate synthase"/>
    <property type="match status" value="1"/>
</dbReference>
<feature type="domain" description="Chorismate-utilising enzyme C-terminal" evidence="1">
    <location>
        <begin position="180"/>
        <end position="433"/>
    </location>
</feature>
<reference evidence="2" key="1">
    <citation type="submission" date="2020-07" db="EMBL/GenBank/DDBJ databases">
        <authorList>
            <person name="Ferguson B K."/>
        </authorList>
    </citation>
    <scope>NUCLEOTIDE SEQUENCE</scope>
    <source>
        <strain evidence="2">L06</strain>
    </source>
</reference>
<protein>
    <recommendedName>
        <fullName evidence="1">Chorismate-utilising enzyme C-terminal domain-containing protein</fullName>
    </recommendedName>
</protein>
<dbReference type="AlphaFoldDB" id="A0A6V7KCY9"/>
<name>A0A6V7KCY9_9HYME</name>
<sequence length="448" mass="49560">MMGYHSRRHLILPEAQTLPVIAELLNQLKGEDHYVYERQSCWYLALGQRASLTVDAAGEQATTITDNGINTTRVKGSPAEYARRFQAAHGGENLRIYGEAGFHYALCVQEHAYKPGRWPVLNLIVPREELIFCDKCVTVLAEDALRCRRLSDCILSAVAVVKRRAGDARLAHVAELVCDQGDYCQRVCQAIEEINDAHYSKVILARAMPLKQSVDMAATLLRGRQANTPVRTFLLRQGEREAVGFCPELVMSIEQDKVSTDTLAGTCVEHQDAVPPNALLNHSLSDDKAIVEHVMSVRAAVEEMQGLCQPESVVINDLMSVRQRGNVQHLGSRVSGELGFGKDAWDAFDALFPAITATGVPKRAALSAIARLESSPRELYSGAILWLDGKVHFEAALVLRSAFQDSHQRWLQAGAGVIAESSPIREFTETQEKLDSIAPYLVFQQKTR</sequence>
<dbReference type="Pfam" id="PF00425">
    <property type="entry name" value="Chorismate_bind"/>
    <property type="match status" value="1"/>
</dbReference>
<organism evidence="2">
    <name type="scientific">Bracon brevicornis</name>
    <dbReference type="NCBI Taxonomy" id="1563983"/>
    <lineage>
        <taxon>Eukaryota</taxon>
        <taxon>Metazoa</taxon>
        <taxon>Ecdysozoa</taxon>
        <taxon>Arthropoda</taxon>
        <taxon>Hexapoda</taxon>
        <taxon>Insecta</taxon>
        <taxon>Pterygota</taxon>
        <taxon>Neoptera</taxon>
        <taxon>Endopterygota</taxon>
        <taxon>Hymenoptera</taxon>
        <taxon>Apocrita</taxon>
        <taxon>Ichneumonoidea</taxon>
        <taxon>Braconidae</taxon>
        <taxon>Braconinae</taxon>
        <taxon>Bracon</taxon>
    </lineage>
</organism>
<dbReference type="GO" id="GO:0008909">
    <property type="term" value="F:isochorismate synthase activity"/>
    <property type="evidence" value="ECO:0007669"/>
    <property type="project" value="InterPro"/>
</dbReference>